<reference evidence="2" key="1">
    <citation type="submission" date="2022-05" db="EMBL/GenBank/DDBJ databases">
        <title>The Musa troglodytarum L. genome provides insights into the mechanism of non-climacteric behaviour and enrichment of carotenoids.</title>
        <authorList>
            <person name="Wang J."/>
        </authorList>
    </citation>
    <scope>NUCLEOTIDE SEQUENCE</scope>
    <source>
        <tissue evidence="2">Leaf</tissue>
    </source>
</reference>
<dbReference type="Proteomes" id="UP001055439">
    <property type="component" value="Chromosome 5"/>
</dbReference>
<protein>
    <submittedName>
        <fullName evidence="2">PPR repeat</fullName>
    </submittedName>
</protein>
<evidence type="ECO:0000313" key="3">
    <source>
        <dbReference type="Proteomes" id="UP001055439"/>
    </source>
</evidence>
<keyword evidence="3" id="KW-1185">Reference proteome</keyword>
<feature type="region of interest" description="Disordered" evidence="1">
    <location>
        <begin position="231"/>
        <end position="282"/>
    </location>
</feature>
<dbReference type="AlphaFoldDB" id="A0A9E7G397"/>
<dbReference type="Gene3D" id="1.25.40.10">
    <property type="entry name" value="Tetratricopeptide repeat domain"/>
    <property type="match status" value="1"/>
</dbReference>
<name>A0A9E7G397_9LILI</name>
<proteinExistence type="predicted"/>
<dbReference type="OrthoDB" id="185373at2759"/>
<evidence type="ECO:0000256" key="1">
    <source>
        <dbReference type="SAM" id="MobiDB-lite"/>
    </source>
</evidence>
<evidence type="ECO:0000313" key="2">
    <source>
        <dbReference type="EMBL" id="URE07484.1"/>
    </source>
</evidence>
<dbReference type="EMBL" id="CP097507">
    <property type="protein sequence ID" value="URE07484.1"/>
    <property type="molecule type" value="Genomic_DNA"/>
</dbReference>
<dbReference type="InterPro" id="IPR011990">
    <property type="entry name" value="TPR-like_helical_dom_sf"/>
</dbReference>
<gene>
    <name evidence="2" type="ORF">MUK42_21176</name>
</gene>
<organism evidence="2 3">
    <name type="scientific">Musa troglodytarum</name>
    <name type="common">fe'i banana</name>
    <dbReference type="NCBI Taxonomy" id="320322"/>
    <lineage>
        <taxon>Eukaryota</taxon>
        <taxon>Viridiplantae</taxon>
        <taxon>Streptophyta</taxon>
        <taxon>Embryophyta</taxon>
        <taxon>Tracheophyta</taxon>
        <taxon>Spermatophyta</taxon>
        <taxon>Magnoliopsida</taxon>
        <taxon>Liliopsida</taxon>
        <taxon>Zingiberales</taxon>
        <taxon>Musaceae</taxon>
        <taxon>Musa</taxon>
    </lineage>
</organism>
<accession>A0A9E7G397</accession>
<sequence length="299" mass="33585">MGIVSASRCRLALLCYLHRPLSTMFRIFLANLCENGDVDMGLEVFRDSLKLKKVPDFCTMILLLEGLAKKSKMLEVKAVVDQVKKWFPENLVGGWKKVEEEFGSIVDVEVSDKLEERAAVSLNARLVHRGDQSFRLGIRTKLWVQVPRQTLGFGVFDAQLDFIRSHDSIHHAKTSRVACEHITKLLCTGQLRQRRSSAISFQQALEHHHLLVLLRAHVDLAAAFSAGSSAARRRCGSHPGQEVEQGAQAEHRTRPAAEQQQRQRQRHREHQQPGGGVQLSGALHWRFHMGGGGVETRLG</sequence>